<comment type="caution">
    <text evidence="11">The sequence shown here is derived from an EMBL/GenBank/DDBJ whole genome shotgun (WGS) entry which is preliminary data.</text>
</comment>
<feature type="transmembrane region" description="Helical" evidence="9">
    <location>
        <begin position="722"/>
        <end position="741"/>
    </location>
</feature>
<dbReference type="OrthoDB" id="2490525at2"/>
<feature type="transmembrane region" description="Helical" evidence="9">
    <location>
        <begin position="692"/>
        <end position="716"/>
    </location>
</feature>
<keyword evidence="3 9" id="KW-0812">Transmembrane</keyword>
<dbReference type="NCBIfam" id="TIGR01494">
    <property type="entry name" value="ATPase_P-type"/>
    <property type="match status" value="2"/>
</dbReference>
<evidence type="ECO:0000256" key="6">
    <source>
        <dbReference type="ARBA" id="ARBA00022967"/>
    </source>
</evidence>
<dbReference type="InterPro" id="IPR044492">
    <property type="entry name" value="P_typ_ATPase_HD_dom"/>
</dbReference>
<name>A0A4U2Z6H2_9BACT</name>
<feature type="transmembrane region" description="Helical" evidence="9">
    <location>
        <begin position="765"/>
        <end position="788"/>
    </location>
</feature>
<dbReference type="InterPro" id="IPR006068">
    <property type="entry name" value="ATPase_P-typ_cation-transptr_C"/>
</dbReference>
<feature type="domain" description="Cation-transporting P-type ATPase N-terminal" evidence="10">
    <location>
        <begin position="6"/>
        <end position="79"/>
    </location>
</feature>
<evidence type="ECO:0000256" key="9">
    <source>
        <dbReference type="SAM" id="Phobius"/>
    </source>
</evidence>
<dbReference type="Proteomes" id="UP000309561">
    <property type="component" value="Unassembled WGS sequence"/>
</dbReference>
<dbReference type="Pfam" id="PF13246">
    <property type="entry name" value="Cation_ATPase"/>
    <property type="match status" value="1"/>
</dbReference>
<dbReference type="InterPro" id="IPR004014">
    <property type="entry name" value="ATPase_P-typ_cation-transptr_N"/>
</dbReference>
<dbReference type="InterPro" id="IPR023298">
    <property type="entry name" value="ATPase_P-typ_TM_dom_sf"/>
</dbReference>
<evidence type="ECO:0000256" key="2">
    <source>
        <dbReference type="ARBA" id="ARBA00005675"/>
    </source>
</evidence>
<feature type="transmembrane region" description="Helical" evidence="9">
    <location>
        <begin position="51"/>
        <end position="73"/>
    </location>
</feature>
<dbReference type="InterPro" id="IPR018303">
    <property type="entry name" value="ATPase_P-typ_P_site"/>
</dbReference>
<feature type="transmembrane region" description="Helical" evidence="9">
    <location>
        <begin position="246"/>
        <end position="265"/>
    </location>
</feature>
<dbReference type="PRINTS" id="PR00119">
    <property type="entry name" value="CATATPASE"/>
</dbReference>
<dbReference type="Gene3D" id="2.70.150.10">
    <property type="entry name" value="Calcium-transporting ATPase, cytoplasmic transduction domain A"/>
    <property type="match status" value="1"/>
</dbReference>
<keyword evidence="8 9" id="KW-0472">Membrane</keyword>
<keyword evidence="12" id="KW-1185">Reference proteome</keyword>
<dbReference type="Gene3D" id="1.20.1110.10">
    <property type="entry name" value="Calcium-transporting ATPase, transmembrane domain"/>
    <property type="match status" value="1"/>
</dbReference>
<dbReference type="InterPro" id="IPR059000">
    <property type="entry name" value="ATPase_P-type_domA"/>
</dbReference>
<feature type="transmembrane region" description="Helical" evidence="9">
    <location>
        <begin position="830"/>
        <end position="852"/>
    </location>
</feature>
<evidence type="ECO:0000259" key="10">
    <source>
        <dbReference type="SMART" id="SM00831"/>
    </source>
</evidence>
<evidence type="ECO:0000256" key="4">
    <source>
        <dbReference type="ARBA" id="ARBA00022741"/>
    </source>
</evidence>
<keyword evidence="7 9" id="KW-1133">Transmembrane helix</keyword>
<evidence type="ECO:0000313" key="12">
    <source>
        <dbReference type="Proteomes" id="UP000309561"/>
    </source>
</evidence>
<dbReference type="SUPFAM" id="SSF81660">
    <property type="entry name" value="Metal cation-transporting ATPase, ATP-binding domain N"/>
    <property type="match status" value="1"/>
</dbReference>
<dbReference type="Pfam" id="PF00690">
    <property type="entry name" value="Cation_ATPase_N"/>
    <property type="match status" value="1"/>
</dbReference>
<sequence>MQESNNWHSLEVDEVLRAVESSQDGLSSTEVEARLKKYGPNKLQEEKKKSAVVRFLMQFNNLLIYVLLSAAVVTAVLDHMIDTVVILGVVLINAIIGFIQENRAQNAMDAIKKMLAFHAIVMRDNSKQKVQSESLVIGDIVFMKPGDRVLADIRLLETHAFSVQEAPLTGESVAVEKSVKKVMPEATLGDRSSMAFAGTTIAGGEAKGVVVATADRTELGRISGMLSSVETLTTPLVEQMDRFAKYLTFFILSFSLLIFLVGYFVKGLDFTEAFMAVIGLFVAAIPEGLPAVLTITLAVGVQAMAKRNAIVRQLPAIETIGSVSVICSDKTGTLTQNEMMVSSVVTNDRNYRVSGAGYEPIGDLYFKDEKVDIDRDERVKFLAKTSLLCSDAILREEDNSWTIEGSPTEGALVTFAHKAGFYANETREVFKRDDKIPFDSKHKYMATLNHSHEGESIIVVKGAAEIIIKMSEFEYVDAENEKEIQSAYWEEMAKELASCGERVLALAYKKVSHDKATLDFDDLKEGLVLIALVGLIDPPRPEAIEAIKECYSAHIDVKMITGDHLLTATAIGKTIGLRNCENVLSGADIEKLSDEELERVVLNTDIFARTTPEHKLRLVKALQAHSKIVAMTGDGVNDAPALKRANVGIAMGKSGTEAAKESSEFVLTDDNFASIVNAVREGRRVYDNIKKVISWTLPTNASEASVIIVAIFFGMVMPITPIQILWANMITAVTLGIALAFEDEDKNIMKRSPRAIDEPILNRELIWHIVYVTTLFLIAVFGAFYYAMQSGASVEYARTLALNVLVFLEIFHLFYIRNLNIIELKLSDVLANRVVWSAVSVIFFAQIAITYIPFLQGVFLTASLTLFDFSMIFLCGVVVFALLELEKQFRLRVARKREIA</sequence>
<dbReference type="PRINTS" id="PR00120">
    <property type="entry name" value="HATPASE"/>
</dbReference>
<proteinExistence type="inferred from homology"/>
<evidence type="ECO:0000256" key="1">
    <source>
        <dbReference type="ARBA" id="ARBA00004141"/>
    </source>
</evidence>
<dbReference type="RefSeq" id="WP_137015086.1">
    <property type="nucleotide sequence ID" value="NZ_SZPX01000008.1"/>
</dbReference>
<dbReference type="PROSITE" id="PS00154">
    <property type="entry name" value="ATPASE_E1_E2"/>
    <property type="match status" value="1"/>
</dbReference>
<dbReference type="Gene3D" id="3.40.50.1000">
    <property type="entry name" value="HAD superfamily/HAD-like"/>
    <property type="match status" value="1"/>
</dbReference>
<dbReference type="Pfam" id="PF00122">
    <property type="entry name" value="E1-E2_ATPase"/>
    <property type="match status" value="1"/>
</dbReference>
<evidence type="ECO:0000256" key="3">
    <source>
        <dbReference type="ARBA" id="ARBA00022692"/>
    </source>
</evidence>
<dbReference type="GO" id="GO:0005524">
    <property type="term" value="F:ATP binding"/>
    <property type="evidence" value="ECO:0007669"/>
    <property type="project" value="UniProtKB-KW"/>
</dbReference>
<comment type="subcellular location">
    <subcellularLocation>
        <location evidence="1">Membrane</location>
        <topology evidence="1">Multi-pass membrane protein</topology>
    </subcellularLocation>
</comment>
<protein>
    <submittedName>
        <fullName evidence="11">Cation-transporting P-type ATPase</fullName>
    </submittedName>
</protein>
<accession>A0A4U2Z6H2</accession>
<dbReference type="InterPro" id="IPR023214">
    <property type="entry name" value="HAD_sf"/>
</dbReference>
<dbReference type="InterPro" id="IPR023299">
    <property type="entry name" value="ATPase_P-typ_cyto_dom_N"/>
</dbReference>
<dbReference type="SFLD" id="SFLDS00003">
    <property type="entry name" value="Haloacid_Dehalogenase"/>
    <property type="match status" value="1"/>
</dbReference>
<dbReference type="Pfam" id="PF08282">
    <property type="entry name" value="Hydrolase_3"/>
    <property type="match status" value="1"/>
</dbReference>
<reference evidence="11 12" key="1">
    <citation type="submission" date="2019-04" db="EMBL/GenBank/DDBJ databases">
        <title>Sulfurimonas crateris sp. nov. a facultative anaerobic sulfur-oxidizing chemolithautotrophic bacterium isolated from a terrestrial mud vulcano.</title>
        <authorList>
            <person name="Ratnikova N.M."/>
            <person name="Slobodkin A.I."/>
            <person name="Merkel A.Y."/>
            <person name="Novikov A."/>
            <person name="Bonch-Osmolovskaya E.A."/>
            <person name="Slobodkina G.B."/>
        </authorList>
    </citation>
    <scope>NUCLEOTIDE SEQUENCE [LARGE SCALE GENOMIC DNA]</scope>
    <source>
        <strain evidence="11 12">SN118</strain>
    </source>
</reference>
<feature type="transmembrane region" description="Helical" evidence="9">
    <location>
        <begin position="800"/>
        <end position="818"/>
    </location>
</feature>
<dbReference type="FunFam" id="3.40.50.1000:FF:000001">
    <property type="entry name" value="Phospholipid-transporting ATPase IC"/>
    <property type="match status" value="1"/>
</dbReference>
<dbReference type="InterPro" id="IPR001757">
    <property type="entry name" value="P_typ_ATPase"/>
</dbReference>
<dbReference type="SFLD" id="SFLDG00002">
    <property type="entry name" value="C1.7:_P-type_atpase_like"/>
    <property type="match status" value="1"/>
</dbReference>
<dbReference type="SUPFAM" id="SSF56784">
    <property type="entry name" value="HAD-like"/>
    <property type="match status" value="1"/>
</dbReference>
<feature type="transmembrane region" description="Helical" evidence="9">
    <location>
        <begin position="277"/>
        <end position="299"/>
    </location>
</feature>
<dbReference type="EMBL" id="SZPX01000008">
    <property type="protein sequence ID" value="TKI68451.1"/>
    <property type="molecule type" value="Genomic_DNA"/>
</dbReference>
<dbReference type="SUPFAM" id="SSF81665">
    <property type="entry name" value="Calcium ATPase, transmembrane domain M"/>
    <property type="match status" value="1"/>
</dbReference>
<evidence type="ECO:0000256" key="8">
    <source>
        <dbReference type="ARBA" id="ARBA00023136"/>
    </source>
</evidence>
<feature type="transmembrane region" description="Helical" evidence="9">
    <location>
        <begin position="858"/>
        <end position="883"/>
    </location>
</feature>
<keyword evidence="4" id="KW-0547">Nucleotide-binding</keyword>
<dbReference type="InterPro" id="IPR008250">
    <property type="entry name" value="ATPase_P-typ_transduc_dom_A_sf"/>
</dbReference>
<keyword evidence="6" id="KW-1278">Translocase</keyword>
<dbReference type="InterPro" id="IPR036412">
    <property type="entry name" value="HAD-like_sf"/>
</dbReference>
<dbReference type="FunFam" id="3.40.50.1000:FF:000028">
    <property type="entry name" value="Calcium-transporting P-type ATPase, putative"/>
    <property type="match status" value="1"/>
</dbReference>
<evidence type="ECO:0000256" key="5">
    <source>
        <dbReference type="ARBA" id="ARBA00022840"/>
    </source>
</evidence>
<dbReference type="Pfam" id="PF00689">
    <property type="entry name" value="Cation_ATPase_C"/>
    <property type="match status" value="1"/>
</dbReference>
<comment type="similarity">
    <text evidence="2">Belongs to the cation transport ATPase (P-type) (TC 3.A.3) family. Type IIA subfamily.</text>
</comment>
<dbReference type="PANTHER" id="PTHR42861">
    <property type="entry name" value="CALCIUM-TRANSPORTING ATPASE"/>
    <property type="match status" value="1"/>
</dbReference>
<evidence type="ECO:0000313" key="11">
    <source>
        <dbReference type="EMBL" id="TKI68451.1"/>
    </source>
</evidence>
<gene>
    <name evidence="11" type="ORF">FCU45_10585</name>
</gene>
<keyword evidence="5" id="KW-0067">ATP-binding</keyword>
<dbReference type="SMART" id="SM00831">
    <property type="entry name" value="Cation_ATPase_N"/>
    <property type="match status" value="1"/>
</dbReference>
<dbReference type="CDD" id="cd02080">
    <property type="entry name" value="P-type_ATPase_cation"/>
    <property type="match status" value="1"/>
</dbReference>
<dbReference type="GO" id="GO:0016020">
    <property type="term" value="C:membrane"/>
    <property type="evidence" value="ECO:0007669"/>
    <property type="project" value="UniProtKB-SubCell"/>
</dbReference>
<dbReference type="SFLD" id="SFLDF00027">
    <property type="entry name" value="p-type_atpase"/>
    <property type="match status" value="1"/>
</dbReference>
<feature type="transmembrane region" description="Helical" evidence="9">
    <location>
        <begin position="79"/>
        <end position="99"/>
    </location>
</feature>
<dbReference type="AlphaFoldDB" id="A0A4U2Z6H2"/>
<evidence type="ECO:0000256" key="7">
    <source>
        <dbReference type="ARBA" id="ARBA00022989"/>
    </source>
</evidence>
<organism evidence="11 12">
    <name type="scientific">Sulfurimonas crateris</name>
    <dbReference type="NCBI Taxonomy" id="2574727"/>
    <lineage>
        <taxon>Bacteria</taxon>
        <taxon>Pseudomonadati</taxon>
        <taxon>Campylobacterota</taxon>
        <taxon>Epsilonproteobacteria</taxon>
        <taxon>Campylobacterales</taxon>
        <taxon>Sulfurimonadaceae</taxon>
        <taxon>Sulfurimonas</taxon>
    </lineage>
</organism>
<dbReference type="GO" id="GO:0016887">
    <property type="term" value="F:ATP hydrolysis activity"/>
    <property type="evidence" value="ECO:0007669"/>
    <property type="project" value="InterPro"/>
</dbReference>
<dbReference type="Gene3D" id="3.40.1110.10">
    <property type="entry name" value="Calcium-transporting ATPase, cytoplasmic domain N"/>
    <property type="match status" value="1"/>
</dbReference>
<dbReference type="SUPFAM" id="SSF81653">
    <property type="entry name" value="Calcium ATPase, transduction domain A"/>
    <property type="match status" value="1"/>
</dbReference>